<comment type="caution">
    <text evidence="1">The sequence shown here is derived from an EMBL/GenBank/DDBJ whole genome shotgun (WGS) entry which is preliminary data.</text>
</comment>
<protein>
    <submittedName>
        <fullName evidence="1">(apollo) hypothetical protein</fullName>
    </submittedName>
</protein>
<evidence type="ECO:0000313" key="1">
    <source>
        <dbReference type="EMBL" id="CAG5052590.1"/>
    </source>
</evidence>
<proteinExistence type="predicted"/>
<organism evidence="1 2">
    <name type="scientific">Parnassius apollo</name>
    <name type="common">Apollo butterfly</name>
    <name type="synonym">Papilio apollo</name>
    <dbReference type="NCBI Taxonomy" id="110799"/>
    <lineage>
        <taxon>Eukaryota</taxon>
        <taxon>Metazoa</taxon>
        <taxon>Ecdysozoa</taxon>
        <taxon>Arthropoda</taxon>
        <taxon>Hexapoda</taxon>
        <taxon>Insecta</taxon>
        <taxon>Pterygota</taxon>
        <taxon>Neoptera</taxon>
        <taxon>Endopterygota</taxon>
        <taxon>Lepidoptera</taxon>
        <taxon>Glossata</taxon>
        <taxon>Ditrysia</taxon>
        <taxon>Papilionoidea</taxon>
        <taxon>Papilionidae</taxon>
        <taxon>Parnassiinae</taxon>
        <taxon>Parnassini</taxon>
        <taxon>Parnassius</taxon>
        <taxon>Parnassius</taxon>
    </lineage>
</organism>
<accession>A0A8S3Y311</accession>
<reference evidence="1" key="1">
    <citation type="submission" date="2021-04" db="EMBL/GenBank/DDBJ databases">
        <authorList>
            <person name="Tunstrom K."/>
        </authorList>
    </citation>
    <scope>NUCLEOTIDE SEQUENCE</scope>
</reference>
<evidence type="ECO:0000313" key="2">
    <source>
        <dbReference type="Proteomes" id="UP000691718"/>
    </source>
</evidence>
<gene>
    <name evidence="1" type="ORF">PAPOLLO_LOCUS25417</name>
</gene>
<name>A0A8S3Y311_PARAO</name>
<sequence length="118" mass="13395">MSIVEFRKSLVDYLTSSSDSQHTESGVTVSRPKRLKHELLTKTGTVRNTRRFCVHCYKDMVKQFGRKLAKNKAKKGRHIEGHWVLVGLIEDGSEDLRLEVCPENVRRSVGAPDPEACD</sequence>
<dbReference type="Proteomes" id="UP000691718">
    <property type="component" value="Unassembled WGS sequence"/>
</dbReference>
<dbReference type="OrthoDB" id="10052789at2759"/>
<dbReference type="EMBL" id="CAJQZP010001531">
    <property type="protein sequence ID" value="CAG5052590.1"/>
    <property type="molecule type" value="Genomic_DNA"/>
</dbReference>
<dbReference type="AlphaFoldDB" id="A0A8S3Y311"/>
<keyword evidence="2" id="KW-1185">Reference proteome</keyword>